<dbReference type="InterPro" id="IPR011697">
    <property type="entry name" value="Peptidase_C26"/>
</dbReference>
<dbReference type="GO" id="GO:0033969">
    <property type="term" value="F:gamma-glutamyl-gamma-aminobutyrate hydrolase activity"/>
    <property type="evidence" value="ECO:0007669"/>
    <property type="project" value="TreeGrafter"/>
</dbReference>
<dbReference type="Proteomes" id="UP000824078">
    <property type="component" value="Unassembled WGS sequence"/>
</dbReference>
<protein>
    <submittedName>
        <fullName evidence="1">Gamma-glutamyl-gamma-aminobutyrate hydrolase family protein</fullName>
    </submittedName>
</protein>
<dbReference type="PROSITE" id="PS51273">
    <property type="entry name" value="GATASE_TYPE_1"/>
    <property type="match status" value="1"/>
</dbReference>
<sequence length="257" mass="28284">MPHFDDYRPKILVAPRWQTFKPTIAIPEQLADEETMSSAFSEALIAAGALPIMAALHEDTSLLDEYIELCDGVAIPGGQDVNPAIWGDTTPYDEELLCPKRDIFEIELVKRTLAAHKPLFATCRGAQILNVALGGTLCMDVTSLKPRPHAALWRHQMILHDAAHPVEVSPHTLLSRCIGNADLIQTNSSHHCCIAELGEGVQITAVATDGIPEAIEVGAERFCLGVQWHPEYTWKTIPTDFALWTSFVDACRTAHED</sequence>
<dbReference type="InterPro" id="IPR029062">
    <property type="entry name" value="Class_I_gatase-like"/>
</dbReference>
<reference evidence="1" key="2">
    <citation type="journal article" date="2021" name="PeerJ">
        <title>Extensive microbial diversity within the chicken gut microbiome revealed by metagenomics and culture.</title>
        <authorList>
            <person name="Gilroy R."/>
            <person name="Ravi A."/>
            <person name="Getino M."/>
            <person name="Pursley I."/>
            <person name="Horton D.L."/>
            <person name="Alikhan N.F."/>
            <person name="Baker D."/>
            <person name="Gharbi K."/>
            <person name="Hall N."/>
            <person name="Watson M."/>
            <person name="Adriaenssens E.M."/>
            <person name="Foster-Nyarko E."/>
            <person name="Jarju S."/>
            <person name="Secka A."/>
            <person name="Antonio M."/>
            <person name="Oren A."/>
            <person name="Chaudhuri R.R."/>
            <person name="La Ragione R."/>
            <person name="Hildebrand F."/>
            <person name="Pallen M.J."/>
        </authorList>
    </citation>
    <scope>NUCLEOTIDE SEQUENCE</scope>
    <source>
        <strain evidence="1">ChiHjej12B11-29160</strain>
    </source>
</reference>
<accession>A0A9D1HWX0</accession>
<dbReference type="PANTHER" id="PTHR43235">
    <property type="entry name" value="GLUTAMINE AMIDOTRANSFERASE PB2B2.05-RELATED"/>
    <property type="match status" value="1"/>
</dbReference>
<keyword evidence="1" id="KW-0378">Hydrolase</keyword>
<gene>
    <name evidence="1" type="ORF">IAD17_04835</name>
</gene>
<dbReference type="InterPro" id="IPR044668">
    <property type="entry name" value="PuuD-like"/>
</dbReference>
<organism evidence="1 2">
    <name type="scientific">Candidatus Coprovicinus avistercoris</name>
    <dbReference type="NCBI Taxonomy" id="2840754"/>
    <lineage>
        <taxon>Bacteria</taxon>
        <taxon>Bacillati</taxon>
        <taxon>Actinomycetota</taxon>
        <taxon>Coriobacteriia</taxon>
        <taxon>Coriobacteriales</taxon>
        <taxon>Coriobacteriaceae</taxon>
        <taxon>Coriobacteriaceae incertae sedis</taxon>
        <taxon>Candidatus Coprovicinus</taxon>
    </lineage>
</organism>
<dbReference type="GO" id="GO:0005829">
    <property type="term" value="C:cytosol"/>
    <property type="evidence" value="ECO:0007669"/>
    <property type="project" value="TreeGrafter"/>
</dbReference>
<evidence type="ECO:0000313" key="2">
    <source>
        <dbReference type="Proteomes" id="UP000824078"/>
    </source>
</evidence>
<evidence type="ECO:0000313" key="1">
    <source>
        <dbReference type="EMBL" id="HIU24226.1"/>
    </source>
</evidence>
<dbReference type="AlphaFoldDB" id="A0A9D1HWX0"/>
<dbReference type="SUPFAM" id="SSF52317">
    <property type="entry name" value="Class I glutamine amidotransferase-like"/>
    <property type="match status" value="1"/>
</dbReference>
<dbReference type="CDD" id="cd01745">
    <property type="entry name" value="GATase1_2"/>
    <property type="match status" value="1"/>
</dbReference>
<dbReference type="GO" id="GO:0006598">
    <property type="term" value="P:polyamine catabolic process"/>
    <property type="evidence" value="ECO:0007669"/>
    <property type="project" value="TreeGrafter"/>
</dbReference>
<dbReference type="EMBL" id="DVMQ01000015">
    <property type="protein sequence ID" value="HIU24226.1"/>
    <property type="molecule type" value="Genomic_DNA"/>
</dbReference>
<comment type="caution">
    <text evidence="1">The sequence shown here is derived from an EMBL/GenBank/DDBJ whole genome shotgun (WGS) entry which is preliminary data.</text>
</comment>
<proteinExistence type="predicted"/>
<name>A0A9D1HWX0_9ACTN</name>
<dbReference type="Gene3D" id="3.40.50.880">
    <property type="match status" value="1"/>
</dbReference>
<dbReference type="Pfam" id="PF07722">
    <property type="entry name" value="Peptidase_C26"/>
    <property type="match status" value="1"/>
</dbReference>
<reference evidence="1" key="1">
    <citation type="submission" date="2020-10" db="EMBL/GenBank/DDBJ databases">
        <authorList>
            <person name="Gilroy R."/>
        </authorList>
    </citation>
    <scope>NUCLEOTIDE SEQUENCE</scope>
    <source>
        <strain evidence="1">ChiHjej12B11-29160</strain>
    </source>
</reference>
<dbReference type="PANTHER" id="PTHR43235:SF1">
    <property type="entry name" value="GLUTAMINE AMIDOTRANSFERASE PB2B2.05-RELATED"/>
    <property type="match status" value="1"/>
</dbReference>